<evidence type="ECO:0000256" key="3">
    <source>
        <dbReference type="ARBA" id="ARBA00022801"/>
    </source>
</evidence>
<evidence type="ECO:0000256" key="10">
    <source>
        <dbReference type="ARBA" id="ARBA00048988"/>
    </source>
</evidence>
<evidence type="ECO:0000256" key="2">
    <source>
        <dbReference type="ARBA" id="ARBA00022741"/>
    </source>
</evidence>
<dbReference type="SUPFAM" id="SSF52540">
    <property type="entry name" value="P-loop containing nucleoside triphosphate hydrolases"/>
    <property type="match status" value="1"/>
</dbReference>
<dbReference type="InterPro" id="IPR004179">
    <property type="entry name" value="Sec63-dom"/>
</dbReference>
<keyword evidence="4" id="KW-0347">Helicase</keyword>
<gene>
    <name evidence="14" type="ORF">EW146_g1691</name>
</gene>
<comment type="catalytic activity">
    <reaction evidence="8">
        <text>Couples ATP hydrolysis with the unwinding of duplex DNA by translocating in the 3'-5' direction.</text>
        <dbReference type="EC" id="5.6.2.4"/>
    </reaction>
</comment>
<evidence type="ECO:0000256" key="8">
    <source>
        <dbReference type="ARBA" id="ARBA00034617"/>
    </source>
</evidence>
<feature type="region of interest" description="Disordered" evidence="11">
    <location>
        <begin position="1248"/>
        <end position="1289"/>
    </location>
</feature>
<evidence type="ECO:0000256" key="9">
    <source>
        <dbReference type="ARBA" id="ARBA00034808"/>
    </source>
</evidence>
<keyword evidence="6" id="KW-0413">Isomerase</keyword>
<evidence type="ECO:0000256" key="5">
    <source>
        <dbReference type="ARBA" id="ARBA00022840"/>
    </source>
</evidence>
<dbReference type="CDD" id="cd18795">
    <property type="entry name" value="SF2_C_Ski2"/>
    <property type="match status" value="1"/>
</dbReference>
<accession>A0A4V3XFZ8</accession>
<dbReference type="InterPro" id="IPR011545">
    <property type="entry name" value="DEAD/DEAH_box_helicase_dom"/>
</dbReference>
<evidence type="ECO:0000313" key="15">
    <source>
        <dbReference type="Proteomes" id="UP000310158"/>
    </source>
</evidence>
<dbReference type="SUPFAM" id="SSF158702">
    <property type="entry name" value="Sec63 N-terminal domain-like"/>
    <property type="match status" value="1"/>
</dbReference>
<dbReference type="InterPro" id="IPR057842">
    <property type="entry name" value="WH_MER3"/>
</dbReference>
<keyword evidence="5" id="KW-0067">ATP-binding</keyword>
<evidence type="ECO:0000256" key="7">
    <source>
        <dbReference type="ARBA" id="ARBA00023254"/>
    </source>
</evidence>
<feature type="compositionally biased region" description="Low complexity" evidence="11">
    <location>
        <begin position="1192"/>
        <end position="1206"/>
    </location>
</feature>
<reference evidence="14 15" key="1">
    <citation type="submission" date="2019-02" db="EMBL/GenBank/DDBJ databases">
        <title>Genome sequencing of the rare red list fungi Bondarzewia mesenterica.</title>
        <authorList>
            <person name="Buettner E."/>
            <person name="Kellner H."/>
        </authorList>
    </citation>
    <scope>NUCLEOTIDE SEQUENCE [LARGE SCALE GENOMIC DNA]</scope>
    <source>
        <strain evidence="14 15">DSM 108281</strain>
    </source>
</reference>
<dbReference type="Gene3D" id="3.40.50.300">
    <property type="entry name" value="P-loop containing nucleotide triphosphate hydrolases"/>
    <property type="match status" value="2"/>
</dbReference>
<dbReference type="GO" id="GO:0003676">
    <property type="term" value="F:nucleic acid binding"/>
    <property type="evidence" value="ECO:0007669"/>
    <property type="project" value="InterPro"/>
</dbReference>
<proteinExistence type="inferred from homology"/>
<keyword evidence="2" id="KW-0547">Nucleotide-binding</keyword>
<dbReference type="EMBL" id="SGPL01000044">
    <property type="protein sequence ID" value="THH19463.1"/>
    <property type="molecule type" value="Genomic_DNA"/>
</dbReference>
<dbReference type="Proteomes" id="UP000310158">
    <property type="component" value="Unassembled WGS sequence"/>
</dbReference>
<feature type="domain" description="Helicase C-terminal" evidence="13">
    <location>
        <begin position="450"/>
        <end position="634"/>
    </location>
</feature>
<dbReference type="InterPro" id="IPR052247">
    <property type="entry name" value="Meiotic_Crossover_Helicase"/>
</dbReference>
<evidence type="ECO:0000313" key="14">
    <source>
        <dbReference type="EMBL" id="THH19463.1"/>
    </source>
</evidence>
<dbReference type="GO" id="GO:0043138">
    <property type="term" value="F:3'-5' DNA helicase activity"/>
    <property type="evidence" value="ECO:0007669"/>
    <property type="project" value="UniProtKB-EC"/>
</dbReference>
<dbReference type="Gene3D" id="1.10.3380.10">
    <property type="entry name" value="Sec63 N-terminal domain-like domain"/>
    <property type="match status" value="1"/>
</dbReference>
<dbReference type="PROSITE" id="PS51192">
    <property type="entry name" value="HELICASE_ATP_BIND_1"/>
    <property type="match status" value="1"/>
</dbReference>
<dbReference type="SMART" id="SM00487">
    <property type="entry name" value="DEXDc"/>
    <property type="match status" value="1"/>
</dbReference>
<keyword evidence="15" id="KW-1185">Reference proteome</keyword>
<comment type="caution">
    <text evidence="14">The sequence shown here is derived from an EMBL/GenBank/DDBJ whole genome shotgun (WGS) entry which is preliminary data.</text>
</comment>
<evidence type="ECO:0000256" key="1">
    <source>
        <dbReference type="ARBA" id="ARBA00010140"/>
    </source>
</evidence>
<dbReference type="SMART" id="SM00973">
    <property type="entry name" value="Sec63"/>
    <property type="match status" value="1"/>
</dbReference>
<evidence type="ECO:0000259" key="12">
    <source>
        <dbReference type="PROSITE" id="PS51192"/>
    </source>
</evidence>
<comment type="catalytic activity">
    <reaction evidence="10">
        <text>ATP + H2O = ADP + phosphate + H(+)</text>
        <dbReference type="Rhea" id="RHEA:13065"/>
        <dbReference type="ChEBI" id="CHEBI:15377"/>
        <dbReference type="ChEBI" id="CHEBI:15378"/>
        <dbReference type="ChEBI" id="CHEBI:30616"/>
        <dbReference type="ChEBI" id="CHEBI:43474"/>
        <dbReference type="ChEBI" id="CHEBI:456216"/>
        <dbReference type="EC" id="5.6.2.4"/>
    </reaction>
</comment>
<dbReference type="GO" id="GO:0016787">
    <property type="term" value="F:hydrolase activity"/>
    <property type="evidence" value="ECO:0007669"/>
    <property type="project" value="UniProtKB-KW"/>
</dbReference>
<dbReference type="PANTHER" id="PTHR47835:SF3">
    <property type="entry name" value="HELICASE FOR MEIOSIS 1"/>
    <property type="match status" value="1"/>
</dbReference>
<keyword evidence="3" id="KW-0378">Hydrolase</keyword>
<dbReference type="OrthoDB" id="5575at2759"/>
<dbReference type="PROSITE" id="PS51194">
    <property type="entry name" value="HELICASE_CTER"/>
    <property type="match status" value="1"/>
</dbReference>
<dbReference type="InterPro" id="IPR036388">
    <property type="entry name" value="WH-like_DNA-bd_sf"/>
</dbReference>
<sequence>MNPSSLAQIYREHGIDDQNYDLEYSPETDTVMPIEENGLIDQFADDIENSSFSESSPMQRHWLASRDNLVEAPDADEIGQFDDEEFMESASYASYNRHPTVESGLTSIAHRSRTPSFSFDSHSGVHNSSRYNSSRVFNAPVFNLPYSSARNIQSEEHSASRFRDSSSPSPLGPRPTSLLHYSGIGRTQTVEPPNKHAIRLRPVSELPDMYRGLFKFGVFNAIQSTCFDAMTQTNKNMVISAPTGSGKTVLFELAIIRMIMTSGNQANAAKCVYMAPTKALCSERFRDWESKFRGLGIKCCEMTGDTVAFGQSAWGDARNATIIVTTGEKWDSLTRSWRNHGQMLSQIQLFLVDEVHILNESRGSTLEVVMSRMKTRGSAVRLICVSATVPNIDDVANWIGDRDSDAPAQVFVFGEEFRPCKLTRFVYGFPKAKSQNDFLFSSSLNFKLFPLLQRHSAQKPILIFCPTRKGVLTTAEQLMKDYEKSAESKQSLPWSQSRRINPTFHDKRLEKLAQAGIGVHHAGLTIDDKRTTENLFLSKDLRVVVATSTLAVGVNLPAHVVVIKGVKMFQGSAMEEYSDLDIMQMIGRAGRPQFDKEGIAIIMCESELENKYKNLAQGKTILESSLHLNLVEHINSEVGLGTITNVETAKEWLRNSFLFQRVKKNPGRYAVGKQDLQTWQERISDMVTESIKTLKESDLLDYVEEGSSDLCSTAYGDIMSKYYIRQSTMSSILKLPENANLREMVDLSFLLDDLYLTLFRNPARTHLHHRGVGMDDSTYQHSLTDRKYRLFEMRLRAGEKPVLRKLREHEDIRHIDDLFVFQAVLGGIQLNLPEYKTGDSQLNLEALGVFRHVNRISKGVCKTSYPGVGLLSPAWVEALVEVALVKANGAQIKRGLELIRILEGKCWEDRPVVLRQIDKIGDKSIKVLAEHGITNFDSLRKQSPLRLDAILNRKPGFGHEILAMAADLPRYRLTVKEISMDTSGDSVDVELSIECSLILDAAPSTKLKKNKWRHVDMTTLLTVTSDLDYIDFRRIPTKYLKDGKTYSITAKLDKPSQSVCVYVSSESIAGVEKSVQYKPRIDGRHYPVQVTRPKTAIEMDLEGLEDNADFWDMNIDDDDDAIVMKDLTKSKERFSEAAASRDTGQVKKALISEEDNGAFLRKLPNGKYACREGLDKPAPPKSRGHGDGQVISDKSSVKASAAAGSSTNKGKKEKQHKGDNSKTSKRSTQTAKVMKPVADANMKQLETLHERTKGPSKLNLSNGGRLKLPDNLADDSITTPGRKHKSAPNFDMDFADLVDAEPKESETIDELAGDSDLDDNLPELSELLRTGKRKSAPTPTYSDSTNYSNSEMDALIANASIVDAIDLTGEADCQALPAEAVGNLEGTWVSPLFSTPPPKRKYEGIADFPVKRLKGSGPPALGSRANPSPSQVSLQRTVDEPLFYASTSDELRGYDSDSAQKPVMTPQPEFLDDEDFVFDDTLIRIVDANPDPDVTSATLVNPDEEPTKSGMQVGATDHTDRIAERTLSNFEHQITTVEHTDARPAEPAPVSAYFDDIDPLAELQALIDRGTIKLIDG</sequence>
<feature type="region of interest" description="Disordered" evidence="11">
    <location>
        <begin position="1415"/>
        <end position="1434"/>
    </location>
</feature>
<dbReference type="InterPro" id="IPR036390">
    <property type="entry name" value="WH_DNA-bd_sf"/>
</dbReference>
<name>A0A4V3XFZ8_9AGAM</name>
<feature type="domain" description="Helicase ATP-binding" evidence="12">
    <location>
        <begin position="228"/>
        <end position="407"/>
    </location>
</feature>
<keyword evidence="7" id="KW-0469">Meiosis</keyword>
<dbReference type="GO" id="GO:0051321">
    <property type="term" value="P:meiotic cell cycle"/>
    <property type="evidence" value="ECO:0007669"/>
    <property type="project" value="UniProtKB-KW"/>
</dbReference>
<feature type="region of interest" description="Disordered" evidence="11">
    <location>
        <begin position="153"/>
        <end position="175"/>
    </location>
</feature>
<evidence type="ECO:0000256" key="4">
    <source>
        <dbReference type="ARBA" id="ARBA00022806"/>
    </source>
</evidence>
<feature type="region of interest" description="Disordered" evidence="11">
    <location>
        <begin position="1170"/>
        <end position="1236"/>
    </location>
</feature>
<dbReference type="InterPro" id="IPR001650">
    <property type="entry name" value="Helicase_C-like"/>
</dbReference>
<dbReference type="Pfam" id="PF00270">
    <property type="entry name" value="DEAD"/>
    <property type="match status" value="1"/>
</dbReference>
<dbReference type="InterPro" id="IPR014001">
    <property type="entry name" value="Helicase_ATP-bd"/>
</dbReference>
<dbReference type="FunFam" id="1.10.10.10:FF:000012">
    <property type="entry name" value="U5 small nuclear ribonucleoprotein helicase"/>
    <property type="match status" value="1"/>
</dbReference>
<dbReference type="GO" id="GO:0005524">
    <property type="term" value="F:ATP binding"/>
    <property type="evidence" value="ECO:0007669"/>
    <property type="project" value="UniProtKB-KW"/>
</dbReference>
<comment type="similarity">
    <text evidence="1">Belongs to the helicase family. SKI2 subfamily.</text>
</comment>
<evidence type="ECO:0000259" key="13">
    <source>
        <dbReference type="PROSITE" id="PS51194"/>
    </source>
</evidence>
<protein>
    <recommendedName>
        <fullName evidence="9">DNA 3'-5' helicase</fullName>
        <ecNumber evidence="9">5.6.2.4</ecNumber>
    </recommendedName>
</protein>
<feature type="compositionally biased region" description="Polar residues" evidence="11">
    <location>
        <begin position="1425"/>
        <end position="1434"/>
    </location>
</feature>
<feature type="region of interest" description="Disordered" evidence="11">
    <location>
        <begin position="1494"/>
        <end position="1515"/>
    </location>
</feature>
<feature type="compositionally biased region" description="Basic and acidic residues" evidence="11">
    <location>
        <begin position="153"/>
        <end position="164"/>
    </location>
</feature>
<dbReference type="EC" id="5.6.2.4" evidence="9"/>
<organism evidence="14 15">
    <name type="scientific">Bondarzewia mesenterica</name>
    <dbReference type="NCBI Taxonomy" id="1095465"/>
    <lineage>
        <taxon>Eukaryota</taxon>
        <taxon>Fungi</taxon>
        <taxon>Dikarya</taxon>
        <taxon>Basidiomycota</taxon>
        <taxon>Agaricomycotina</taxon>
        <taxon>Agaricomycetes</taxon>
        <taxon>Russulales</taxon>
        <taxon>Bondarzewiaceae</taxon>
        <taxon>Bondarzewia</taxon>
    </lineage>
</organism>
<dbReference type="SMART" id="SM00490">
    <property type="entry name" value="HELICc"/>
    <property type="match status" value="1"/>
</dbReference>
<dbReference type="InterPro" id="IPR027417">
    <property type="entry name" value="P-loop_NTPase"/>
</dbReference>
<evidence type="ECO:0000256" key="6">
    <source>
        <dbReference type="ARBA" id="ARBA00023235"/>
    </source>
</evidence>
<dbReference type="PANTHER" id="PTHR47835">
    <property type="entry name" value="HFM1, ATP DEPENDENT DNA HELICASE HOMOLOG"/>
    <property type="match status" value="1"/>
</dbReference>
<dbReference type="Gene3D" id="1.10.10.10">
    <property type="entry name" value="Winged helix-like DNA-binding domain superfamily/Winged helix DNA-binding domain"/>
    <property type="match status" value="1"/>
</dbReference>
<dbReference type="SUPFAM" id="SSF46785">
    <property type="entry name" value="Winged helix' DNA-binding domain"/>
    <property type="match status" value="1"/>
</dbReference>
<dbReference type="Pfam" id="PF00271">
    <property type="entry name" value="Helicase_C"/>
    <property type="match status" value="1"/>
</dbReference>
<evidence type="ECO:0000256" key="11">
    <source>
        <dbReference type="SAM" id="MobiDB-lite"/>
    </source>
</evidence>
<dbReference type="Pfam" id="PF23445">
    <property type="entry name" value="WHD_SNRNP200"/>
    <property type="match status" value="1"/>
</dbReference>